<evidence type="ECO:0000313" key="4">
    <source>
        <dbReference type="Proteomes" id="UP000001819"/>
    </source>
</evidence>
<comment type="similarity">
    <text evidence="1">Belongs to the GILT family.</text>
</comment>
<keyword evidence="4" id="KW-1185">Reference proteome</keyword>
<name>A0A6I8UME9_DROPS</name>
<protein>
    <submittedName>
        <fullName evidence="5">GILT-like protein 3</fullName>
    </submittedName>
</protein>
<sequence>MNNKLSIFCGLGVLLISIARGNGQPQSNETVVTSTSTTETAPVVPQKLLVAIHYEALCPDSVYFIRRRLHDALLDNDWWRYTELKLYPFGKAGFYNNTATKEMQVFCQHGWEECELNALHACILETLEIQEAFKLIYCMLRAYSNQLDKCSNHLGLDVSAARKCKQSRKTPEILAPYGKETLKLGLSFVPTIVFENVFEPYEQSSIRYNFEGHFCSQYERKFNIRLPTCV</sequence>
<dbReference type="Bgee" id="FBgn0072596">
    <property type="expression patterns" value="Expressed in female reproductive system and 3 other cell types or tissues"/>
</dbReference>
<dbReference type="Proteomes" id="UP000001819">
    <property type="component" value="Chromosome 2"/>
</dbReference>
<feature type="chain" id="PRO_5026340487" evidence="3">
    <location>
        <begin position="24"/>
        <end position="230"/>
    </location>
</feature>
<keyword evidence="3" id="KW-0732">Signal</keyword>
<evidence type="ECO:0000256" key="1">
    <source>
        <dbReference type="ARBA" id="ARBA00005679"/>
    </source>
</evidence>
<dbReference type="GeneID" id="4800560"/>
<evidence type="ECO:0000256" key="2">
    <source>
        <dbReference type="ARBA" id="ARBA00023180"/>
    </source>
</evidence>
<dbReference type="AlphaFoldDB" id="A0A6I8UME9"/>
<dbReference type="RefSeq" id="XP_001357815.3">
    <property type="nucleotide sequence ID" value="XM_001357778.4"/>
</dbReference>
<accession>A0A6I8UME9</accession>
<evidence type="ECO:0000313" key="5">
    <source>
        <dbReference type="RefSeq" id="XP_001357815.3"/>
    </source>
</evidence>
<proteinExistence type="inferred from homology"/>
<reference evidence="4" key="1">
    <citation type="submission" date="2024-06" db="UniProtKB">
        <authorList>
            <consortium name="RefSeq"/>
        </authorList>
    </citation>
    <scope>NUCLEOTIDE SEQUENCE [LARGE SCALE GENOMIC DNA]</scope>
    <source>
        <strain evidence="4">MV2-25</strain>
    </source>
</reference>
<gene>
    <name evidence="5" type="primary">GILT3</name>
</gene>
<dbReference type="GO" id="GO:0016671">
    <property type="term" value="F:oxidoreductase activity, acting on a sulfur group of donors, disulfide as acceptor"/>
    <property type="evidence" value="ECO:0007669"/>
    <property type="project" value="InterPro"/>
</dbReference>
<keyword evidence="2" id="KW-0325">Glycoprotein</keyword>
<feature type="signal peptide" evidence="3">
    <location>
        <begin position="1"/>
        <end position="23"/>
    </location>
</feature>
<dbReference type="KEGG" id="dpo:4800560"/>
<evidence type="ECO:0000256" key="3">
    <source>
        <dbReference type="SAM" id="SignalP"/>
    </source>
</evidence>
<dbReference type="Pfam" id="PF03227">
    <property type="entry name" value="GILT"/>
    <property type="match status" value="1"/>
</dbReference>
<dbReference type="PANTHER" id="PTHR13234:SF73">
    <property type="entry name" value="GILT-LIKE PROTEIN 2-RELATED"/>
    <property type="match status" value="1"/>
</dbReference>
<dbReference type="InParanoid" id="A0A6I8UME9"/>
<reference evidence="5" key="2">
    <citation type="submission" date="2025-08" db="UniProtKB">
        <authorList>
            <consortium name="RefSeq"/>
        </authorList>
    </citation>
    <scope>IDENTIFICATION</scope>
    <source>
        <strain evidence="5">MV-25-SWS-2005</strain>
        <tissue evidence="5">Whole body</tissue>
    </source>
</reference>
<dbReference type="InterPro" id="IPR004911">
    <property type="entry name" value="Interferon-induced_GILT"/>
</dbReference>
<organism evidence="4 5">
    <name type="scientific">Drosophila pseudoobscura pseudoobscura</name>
    <name type="common">Fruit fly</name>
    <dbReference type="NCBI Taxonomy" id="46245"/>
    <lineage>
        <taxon>Eukaryota</taxon>
        <taxon>Metazoa</taxon>
        <taxon>Ecdysozoa</taxon>
        <taxon>Arthropoda</taxon>
        <taxon>Hexapoda</taxon>
        <taxon>Insecta</taxon>
        <taxon>Pterygota</taxon>
        <taxon>Neoptera</taxon>
        <taxon>Endopterygota</taxon>
        <taxon>Diptera</taxon>
        <taxon>Brachycera</taxon>
        <taxon>Muscomorpha</taxon>
        <taxon>Ephydroidea</taxon>
        <taxon>Drosophilidae</taxon>
        <taxon>Drosophila</taxon>
        <taxon>Sophophora</taxon>
    </lineage>
</organism>
<dbReference type="PANTHER" id="PTHR13234">
    <property type="entry name" value="GAMMA-INTERFERON INDUCIBLE LYSOSOMAL THIOL REDUCTASE GILT"/>
    <property type="match status" value="1"/>
</dbReference>